<dbReference type="PANTHER" id="PTHR10492:SF57">
    <property type="entry name" value="ATP-DEPENDENT DNA HELICASE"/>
    <property type="match status" value="1"/>
</dbReference>
<dbReference type="AlphaFoldDB" id="A0A9N9N3D5"/>
<keyword evidence="2" id="KW-1185">Reference proteome</keyword>
<accession>A0A9N9N3D5</accession>
<organism evidence="1 2">
    <name type="scientific">Cetraspora pellucida</name>
    <dbReference type="NCBI Taxonomy" id="1433469"/>
    <lineage>
        <taxon>Eukaryota</taxon>
        <taxon>Fungi</taxon>
        <taxon>Fungi incertae sedis</taxon>
        <taxon>Mucoromycota</taxon>
        <taxon>Glomeromycotina</taxon>
        <taxon>Glomeromycetes</taxon>
        <taxon>Diversisporales</taxon>
        <taxon>Gigasporaceae</taxon>
        <taxon>Cetraspora</taxon>
    </lineage>
</organism>
<dbReference type="Proteomes" id="UP000789759">
    <property type="component" value="Unassembled WGS sequence"/>
</dbReference>
<dbReference type="OrthoDB" id="2423025at2759"/>
<sequence length="119" mass="13319">MENMIELPSDLIMMGGKLLDLIDFINPNFAENSENKDYFTGRAILTPTNNDIDKISDIMINQSSGEVKVYPSANSVNLTNNRNVEQSQLYPPKFLRSLNIFGIPLGELKLKIGISVMLL</sequence>
<name>A0A9N9N3D5_9GLOM</name>
<comment type="caution">
    <text evidence="1">The sequence shown here is derived from an EMBL/GenBank/DDBJ whole genome shotgun (WGS) entry which is preliminary data.</text>
</comment>
<gene>
    <name evidence="1" type="ORF">CPELLU_LOCUS11688</name>
</gene>
<evidence type="ECO:0000313" key="2">
    <source>
        <dbReference type="Proteomes" id="UP000789759"/>
    </source>
</evidence>
<proteinExistence type="predicted"/>
<dbReference type="EMBL" id="CAJVQA010010597">
    <property type="protein sequence ID" value="CAG8698528.1"/>
    <property type="molecule type" value="Genomic_DNA"/>
</dbReference>
<reference evidence="1" key="1">
    <citation type="submission" date="2021-06" db="EMBL/GenBank/DDBJ databases">
        <authorList>
            <person name="Kallberg Y."/>
            <person name="Tangrot J."/>
            <person name="Rosling A."/>
        </authorList>
    </citation>
    <scope>NUCLEOTIDE SEQUENCE</scope>
    <source>
        <strain evidence="1">FL966</strain>
    </source>
</reference>
<evidence type="ECO:0000313" key="1">
    <source>
        <dbReference type="EMBL" id="CAG8698528.1"/>
    </source>
</evidence>
<dbReference type="PANTHER" id="PTHR10492">
    <property type="match status" value="1"/>
</dbReference>
<protein>
    <submittedName>
        <fullName evidence="1">22335_t:CDS:1</fullName>
    </submittedName>
</protein>